<sequence>MVATGEFLLGYLNESNGRYTLQPEELSLNSSFAAFRILEQDVPGFERFLQTYAAQLAWMPKCWRPKSAAAGATAIR</sequence>
<dbReference type="AlphaFoldDB" id="A0A447TBR7"/>
<accession>A0A447TBR7</accession>
<proteinExistence type="predicted"/>
<dbReference type="Proteomes" id="UP000275777">
    <property type="component" value="Chromosome"/>
</dbReference>
<reference evidence="1 2" key="1">
    <citation type="submission" date="2018-12" db="EMBL/GenBank/DDBJ databases">
        <authorList>
            <consortium name="Pathogen Informatics"/>
        </authorList>
    </citation>
    <scope>NUCLEOTIDE SEQUENCE [LARGE SCALE GENOMIC DNA]</scope>
    <source>
        <strain evidence="1 2">NCTC9695</strain>
    </source>
</reference>
<protein>
    <submittedName>
        <fullName evidence="1">Uncharacterized protein</fullName>
    </submittedName>
</protein>
<evidence type="ECO:0000313" key="1">
    <source>
        <dbReference type="EMBL" id="VEB42298.1"/>
    </source>
</evidence>
<dbReference type="InterPro" id="IPR011008">
    <property type="entry name" value="Dimeric_a/b-barrel"/>
</dbReference>
<organism evidence="1 2">
    <name type="scientific">Chromobacterium violaceum</name>
    <dbReference type="NCBI Taxonomy" id="536"/>
    <lineage>
        <taxon>Bacteria</taxon>
        <taxon>Pseudomonadati</taxon>
        <taxon>Pseudomonadota</taxon>
        <taxon>Betaproteobacteria</taxon>
        <taxon>Neisseriales</taxon>
        <taxon>Chromobacteriaceae</taxon>
        <taxon>Chromobacterium</taxon>
    </lineage>
</organism>
<name>A0A447TBR7_CHRVL</name>
<dbReference type="EMBL" id="LR134182">
    <property type="protein sequence ID" value="VEB42298.1"/>
    <property type="molecule type" value="Genomic_DNA"/>
</dbReference>
<gene>
    <name evidence="1" type="ORF">NCTC9695_02746</name>
</gene>
<evidence type="ECO:0000313" key="2">
    <source>
        <dbReference type="Proteomes" id="UP000275777"/>
    </source>
</evidence>
<dbReference type="SUPFAM" id="SSF54909">
    <property type="entry name" value="Dimeric alpha+beta barrel"/>
    <property type="match status" value="1"/>
</dbReference>